<sequence>MRDGGELAKDATDFFARHPGLSMVALGSGAHADSLDLAPLGLPVRYLPAERNLDLASQYLLLNQLAFGGIGVPRWVLSDLYLMPGAIGLLRCPARMVRPEVRERLGLADEDPAIGAAYYAAPTVTPGLFIGVSLLSFLPGTGAAPWVKVLTLNMLRARRLRGVAQWDNPSVRVHSRLGPLRLVGRVPGGHEYGERTFVYETDLSDGARVARAMERRLSLEPTRRVPVTDLPTLGGLLDRAEAGEVLHLVPPGQDAGHVLLREGALDASR</sequence>
<name>A0A848LNZ0_9BACT</name>
<organism evidence="1 2">
    <name type="scientific">Pyxidicoccus fallax</name>
    <dbReference type="NCBI Taxonomy" id="394095"/>
    <lineage>
        <taxon>Bacteria</taxon>
        <taxon>Pseudomonadati</taxon>
        <taxon>Myxococcota</taxon>
        <taxon>Myxococcia</taxon>
        <taxon>Myxococcales</taxon>
        <taxon>Cystobacterineae</taxon>
        <taxon>Myxococcaceae</taxon>
        <taxon>Pyxidicoccus</taxon>
    </lineage>
</organism>
<gene>
    <name evidence="1" type="ORF">HG543_32675</name>
</gene>
<comment type="caution">
    <text evidence="1">The sequence shown here is derived from an EMBL/GenBank/DDBJ whole genome shotgun (WGS) entry which is preliminary data.</text>
</comment>
<dbReference type="Proteomes" id="UP000518300">
    <property type="component" value="Unassembled WGS sequence"/>
</dbReference>
<protein>
    <submittedName>
        <fullName evidence="1">Uncharacterized protein</fullName>
    </submittedName>
</protein>
<proteinExistence type="predicted"/>
<reference evidence="1 2" key="1">
    <citation type="submission" date="2020-04" db="EMBL/GenBank/DDBJ databases">
        <title>Draft genome of Pyxidicoccus fallax type strain.</title>
        <authorList>
            <person name="Whitworth D.E."/>
        </authorList>
    </citation>
    <scope>NUCLEOTIDE SEQUENCE [LARGE SCALE GENOMIC DNA]</scope>
    <source>
        <strain evidence="1 2">DSM 14698</strain>
    </source>
</reference>
<dbReference type="RefSeq" id="WP_169348839.1">
    <property type="nucleotide sequence ID" value="NZ_JABBJJ010000194.1"/>
</dbReference>
<dbReference type="AlphaFoldDB" id="A0A848LNZ0"/>
<evidence type="ECO:0000313" key="1">
    <source>
        <dbReference type="EMBL" id="NMO19595.1"/>
    </source>
</evidence>
<keyword evidence="2" id="KW-1185">Reference proteome</keyword>
<dbReference type="EMBL" id="JABBJJ010000194">
    <property type="protein sequence ID" value="NMO19595.1"/>
    <property type="molecule type" value="Genomic_DNA"/>
</dbReference>
<evidence type="ECO:0000313" key="2">
    <source>
        <dbReference type="Proteomes" id="UP000518300"/>
    </source>
</evidence>
<accession>A0A848LNZ0</accession>